<dbReference type="SMART" id="SM00388">
    <property type="entry name" value="HisKA"/>
    <property type="match status" value="1"/>
</dbReference>
<feature type="domain" description="Response regulatory" evidence="16">
    <location>
        <begin position="633"/>
        <end position="752"/>
    </location>
</feature>
<dbReference type="AlphaFoldDB" id="A0A839AGF1"/>
<evidence type="ECO:0000259" key="16">
    <source>
        <dbReference type="PROSITE" id="PS50110"/>
    </source>
</evidence>
<keyword evidence="4" id="KW-0808">Transferase</keyword>
<dbReference type="InterPro" id="IPR036890">
    <property type="entry name" value="HATPase_C_sf"/>
</dbReference>
<feature type="coiled-coil region" evidence="12">
    <location>
        <begin position="84"/>
        <end position="118"/>
    </location>
</feature>
<evidence type="ECO:0000256" key="4">
    <source>
        <dbReference type="ARBA" id="ARBA00022679"/>
    </source>
</evidence>
<dbReference type="InterPro" id="IPR035965">
    <property type="entry name" value="PAS-like_dom_sf"/>
</dbReference>
<evidence type="ECO:0000313" key="17">
    <source>
        <dbReference type="EMBL" id="MBA5778783.1"/>
    </source>
</evidence>
<dbReference type="InterPro" id="IPR004358">
    <property type="entry name" value="Sig_transdc_His_kin-like_C"/>
</dbReference>
<dbReference type="CDD" id="cd17546">
    <property type="entry name" value="REC_hyHK_CKI1_RcsC-like"/>
    <property type="match status" value="1"/>
</dbReference>
<evidence type="ECO:0000256" key="13">
    <source>
        <dbReference type="SAM" id="MobiDB-lite"/>
    </source>
</evidence>
<dbReference type="SUPFAM" id="SSF55874">
    <property type="entry name" value="ATPase domain of HSP90 chaperone/DNA topoisomerase II/histidine kinase"/>
    <property type="match status" value="1"/>
</dbReference>
<feature type="domain" description="Response regulatory" evidence="16">
    <location>
        <begin position="490"/>
        <end position="602"/>
    </location>
</feature>
<dbReference type="InterPro" id="IPR001789">
    <property type="entry name" value="Sig_transdc_resp-reg_receiver"/>
</dbReference>
<feature type="transmembrane region" description="Helical" evidence="14">
    <location>
        <begin position="61"/>
        <end position="79"/>
    </location>
</feature>
<evidence type="ECO:0000256" key="1">
    <source>
        <dbReference type="ARBA" id="ARBA00000085"/>
    </source>
</evidence>
<dbReference type="PROSITE" id="PS50109">
    <property type="entry name" value="HIS_KIN"/>
    <property type="match status" value="1"/>
</dbReference>
<evidence type="ECO:0000256" key="12">
    <source>
        <dbReference type="SAM" id="Coils"/>
    </source>
</evidence>
<dbReference type="Gene3D" id="3.40.50.2300">
    <property type="match status" value="1"/>
</dbReference>
<evidence type="ECO:0000256" key="10">
    <source>
        <dbReference type="ARBA" id="ARBA00068150"/>
    </source>
</evidence>
<dbReference type="InterPro" id="IPR036097">
    <property type="entry name" value="HisK_dim/P_sf"/>
</dbReference>
<dbReference type="SUPFAM" id="SSF55785">
    <property type="entry name" value="PYP-like sensor domain (PAS domain)"/>
    <property type="match status" value="1"/>
</dbReference>
<feature type="modified residue" description="4-aspartylphosphate" evidence="11">
    <location>
        <position position="682"/>
    </location>
</feature>
<evidence type="ECO:0000259" key="15">
    <source>
        <dbReference type="PROSITE" id="PS50109"/>
    </source>
</evidence>
<keyword evidence="14" id="KW-1133">Transmembrane helix</keyword>
<dbReference type="InterPro" id="IPR003594">
    <property type="entry name" value="HATPase_dom"/>
</dbReference>
<dbReference type="SMART" id="SM00448">
    <property type="entry name" value="REC"/>
    <property type="match status" value="1"/>
</dbReference>
<dbReference type="InterPro" id="IPR011006">
    <property type="entry name" value="CheY-like_superfamily"/>
</dbReference>
<sequence>MASTNDHGGDGPGRAARAGGKARPSIALPGFETISQILATAGALAGFAFALWLLGGTPYGPVLAVAVSFLSGALAAWRLSSGEQADVSGQVRALDKEVQDLREEREGLEDQLWEMKESDERHRSVLDALGDVIIRRCKRGNVTYVNDAAARIFPQHLQPEIGKPLLLETNGSGGETETGAPDFDDVLLETVAGPRWFSRIDIPVRDPADGEPLIQTILRDVTERRAAEEELVSARNLAEEANTAKSRFLATVSHEIRTPLNGILGMTGLLRDTRLTPEQKSYVEAVVGSGETLLRLIDEVLEFSKVEAGRVALSPVAVDLTGLVEGVVELLSPRARGKGVEIACFIGPDVPREITVDAARLRQVLFNLAGNGLKFTEEGGVTIEVTMASQEADRGASSRAMEISVRDTGIGFTEEEAERLFGEFEQIDHGPARRYGGTGLGLAISQRLVELMGGTITAEGAPGEGATFRVQLPVDAGNEAEAPPAFAGRKLAIVSTSRIEAPLLRRRLAVSGANSCLLSPGAAEMEGRLADTELVILDHDSVPDAGAWLAAARIAGFSAPAAVMLSPTDRDRLPRLREAGFDAYLVKPVRGASLAHVAAGLLDPDCRASFWTGGNTVLEEEASPQASFSRPLRILVAEDNDINRLLTEALLRKFGHEPTMAPDGESALDLARDGSFDVILMDLHMPGTDGMTAIRRYRAHESERGWDPAPVFAVTADVMPEAHAAAREAGADDIVTKPIDPEILKRLLEQARQIAG</sequence>
<dbReference type="PROSITE" id="PS50110">
    <property type="entry name" value="RESPONSE_REGULATORY"/>
    <property type="match status" value="2"/>
</dbReference>
<feature type="compositionally biased region" description="Low complexity" evidence="13">
    <location>
        <begin position="13"/>
        <end position="22"/>
    </location>
</feature>
<dbReference type="Gene3D" id="3.30.565.10">
    <property type="entry name" value="Histidine kinase-like ATPase, C-terminal domain"/>
    <property type="match status" value="1"/>
</dbReference>
<protein>
    <recommendedName>
        <fullName evidence="10">Sensory/regulatory protein RpfC</fullName>
        <ecNumber evidence="2">2.7.13.3</ecNumber>
    </recommendedName>
</protein>
<feature type="region of interest" description="Disordered" evidence="13">
    <location>
        <begin position="1"/>
        <end position="22"/>
    </location>
</feature>
<keyword evidence="14" id="KW-0812">Transmembrane</keyword>
<feature type="modified residue" description="4-aspartylphosphate" evidence="11">
    <location>
        <position position="538"/>
    </location>
</feature>
<comment type="catalytic activity">
    <reaction evidence="1">
        <text>ATP + protein L-histidine = ADP + protein N-phospho-L-histidine.</text>
        <dbReference type="EC" id="2.7.13.3"/>
    </reaction>
</comment>
<dbReference type="FunFam" id="1.10.287.130:FF:000002">
    <property type="entry name" value="Two-component osmosensing histidine kinase"/>
    <property type="match status" value="1"/>
</dbReference>
<dbReference type="Pfam" id="PF02518">
    <property type="entry name" value="HATPase_c"/>
    <property type="match status" value="1"/>
</dbReference>
<keyword evidence="7" id="KW-0067">ATP-binding</keyword>
<dbReference type="CDD" id="cd00082">
    <property type="entry name" value="HisKA"/>
    <property type="match status" value="1"/>
</dbReference>
<accession>A0A839AGF1</accession>
<gene>
    <name evidence="17" type="ORF">H2509_16785</name>
</gene>
<dbReference type="CDD" id="cd16922">
    <property type="entry name" value="HATPase_EvgS-ArcB-TorS-like"/>
    <property type="match status" value="1"/>
</dbReference>
<reference evidence="17 18" key="1">
    <citation type="submission" date="2020-07" db="EMBL/GenBank/DDBJ databases">
        <title>Stappia sp., F7233, whole genome shotgun sequencing project.</title>
        <authorList>
            <person name="Jiang S."/>
            <person name="Liu Z.W."/>
            <person name="Du Z.J."/>
        </authorList>
    </citation>
    <scope>NUCLEOTIDE SEQUENCE [LARGE SCALE GENOMIC DNA]</scope>
    <source>
        <strain evidence="17 18">F7233</strain>
    </source>
</reference>
<dbReference type="Pfam" id="PF00072">
    <property type="entry name" value="Response_reg"/>
    <property type="match status" value="1"/>
</dbReference>
<dbReference type="RefSeq" id="WP_182167450.1">
    <property type="nucleotide sequence ID" value="NZ_JACFXV010000064.1"/>
</dbReference>
<keyword evidence="18" id="KW-1185">Reference proteome</keyword>
<evidence type="ECO:0000256" key="11">
    <source>
        <dbReference type="PROSITE-ProRule" id="PRU00169"/>
    </source>
</evidence>
<dbReference type="PANTHER" id="PTHR45339:SF1">
    <property type="entry name" value="HYBRID SIGNAL TRANSDUCTION HISTIDINE KINASE J"/>
    <property type="match status" value="1"/>
</dbReference>
<dbReference type="InterPro" id="IPR003661">
    <property type="entry name" value="HisK_dim/P_dom"/>
</dbReference>
<name>A0A839AGF1_9HYPH</name>
<evidence type="ECO:0000256" key="5">
    <source>
        <dbReference type="ARBA" id="ARBA00022741"/>
    </source>
</evidence>
<evidence type="ECO:0000256" key="8">
    <source>
        <dbReference type="ARBA" id="ARBA00023012"/>
    </source>
</evidence>
<proteinExistence type="predicted"/>
<evidence type="ECO:0000256" key="7">
    <source>
        <dbReference type="ARBA" id="ARBA00022840"/>
    </source>
</evidence>
<keyword evidence="12" id="KW-0175">Coiled coil</keyword>
<evidence type="ECO:0000256" key="2">
    <source>
        <dbReference type="ARBA" id="ARBA00012438"/>
    </source>
</evidence>
<dbReference type="SUPFAM" id="SSF52172">
    <property type="entry name" value="CheY-like"/>
    <property type="match status" value="2"/>
</dbReference>
<dbReference type="Proteomes" id="UP000541109">
    <property type="component" value="Unassembled WGS sequence"/>
</dbReference>
<comment type="caution">
    <text evidence="17">The sequence shown here is derived from an EMBL/GenBank/DDBJ whole genome shotgun (WGS) entry which is preliminary data.</text>
</comment>
<keyword evidence="5" id="KW-0547">Nucleotide-binding</keyword>
<evidence type="ECO:0000313" key="18">
    <source>
        <dbReference type="Proteomes" id="UP000541109"/>
    </source>
</evidence>
<dbReference type="InterPro" id="IPR005467">
    <property type="entry name" value="His_kinase_dom"/>
</dbReference>
<evidence type="ECO:0000256" key="6">
    <source>
        <dbReference type="ARBA" id="ARBA00022777"/>
    </source>
</evidence>
<dbReference type="Pfam" id="PF00512">
    <property type="entry name" value="HisKA"/>
    <property type="match status" value="1"/>
</dbReference>
<keyword evidence="3 11" id="KW-0597">Phosphoprotein</keyword>
<dbReference type="FunFam" id="3.30.565.10:FF:000010">
    <property type="entry name" value="Sensor histidine kinase RcsC"/>
    <property type="match status" value="1"/>
</dbReference>
<feature type="domain" description="Histidine kinase" evidence="15">
    <location>
        <begin position="251"/>
        <end position="476"/>
    </location>
</feature>
<feature type="transmembrane region" description="Helical" evidence="14">
    <location>
        <begin position="34"/>
        <end position="54"/>
    </location>
</feature>
<dbReference type="PANTHER" id="PTHR45339">
    <property type="entry name" value="HYBRID SIGNAL TRANSDUCTION HISTIDINE KINASE J"/>
    <property type="match status" value="1"/>
</dbReference>
<organism evidence="17 18">
    <name type="scientific">Stappia albiluteola</name>
    <dbReference type="NCBI Taxonomy" id="2758565"/>
    <lineage>
        <taxon>Bacteria</taxon>
        <taxon>Pseudomonadati</taxon>
        <taxon>Pseudomonadota</taxon>
        <taxon>Alphaproteobacteria</taxon>
        <taxon>Hyphomicrobiales</taxon>
        <taxon>Stappiaceae</taxon>
        <taxon>Stappia</taxon>
    </lineage>
</organism>
<dbReference type="SMART" id="SM00387">
    <property type="entry name" value="HATPase_c"/>
    <property type="match status" value="1"/>
</dbReference>
<evidence type="ECO:0000256" key="9">
    <source>
        <dbReference type="ARBA" id="ARBA00064003"/>
    </source>
</evidence>
<dbReference type="GO" id="GO:0005524">
    <property type="term" value="F:ATP binding"/>
    <property type="evidence" value="ECO:0007669"/>
    <property type="project" value="UniProtKB-KW"/>
</dbReference>
<keyword evidence="8" id="KW-0902">Two-component regulatory system</keyword>
<evidence type="ECO:0000256" key="14">
    <source>
        <dbReference type="SAM" id="Phobius"/>
    </source>
</evidence>
<comment type="subunit">
    <text evidence="9">At low DSF concentrations, interacts with RpfF.</text>
</comment>
<dbReference type="Gene3D" id="1.10.287.130">
    <property type="match status" value="1"/>
</dbReference>
<dbReference type="Gene3D" id="3.30.450.20">
    <property type="entry name" value="PAS domain"/>
    <property type="match status" value="1"/>
</dbReference>
<evidence type="ECO:0000256" key="3">
    <source>
        <dbReference type="ARBA" id="ARBA00022553"/>
    </source>
</evidence>
<dbReference type="SUPFAM" id="SSF47384">
    <property type="entry name" value="Homodimeric domain of signal transducing histidine kinase"/>
    <property type="match status" value="1"/>
</dbReference>
<dbReference type="PRINTS" id="PR00344">
    <property type="entry name" value="BCTRLSENSOR"/>
</dbReference>
<dbReference type="GO" id="GO:0000155">
    <property type="term" value="F:phosphorelay sensor kinase activity"/>
    <property type="evidence" value="ECO:0007669"/>
    <property type="project" value="InterPro"/>
</dbReference>
<keyword evidence="6" id="KW-0418">Kinase</keyword>
<keyword evidence="14" id="KW-0472">Membrane</keyword>
<dbReference type="EC" id="2.7.13.3" evidence="2"/>
<dbReference type="EMBL" id="JACFXV010000064">
    <property type="protein sequence ID" value="MBA5778783.1"/>
    <property type="molecule type" value="Genomic_DNA"/>
</dbReference>